<evidence type="ECO:0000259" key="1">
    <source>
        <dbReference type="Pfam" id="PF06985"/>
    </source>
</evidence>
<comment type="caution">
    <text evidence="2">The sequence shown here is derived from an EMBL/GenBank/DDBJ whole genome shotgun (WGS) entry which is preliminary data.</text>
</comment>
<dbReference type="Pfam" id="PF06985">
    <property type="entry name" value="HET"/>
    <property type="match status" value="1"/>
</dbReference>
<organism evidence="2 3">
    <name type="scientific">Apiospora arundinis</name>
    <dbReference type="NCBI Taxonomy" id="335852"/>
    <lineage>
        <taxon>Eukaryota</taxon>
        <taxon>Fungi</taxon>
        <taxon>Dikarya</taxon>
        <taxon>Ascomycota</taxon>
        <taxon>Pezizomycotina</taxon>
        <taxon>Sordariomycetes</taxon>
        <taxon>Xylariomycetidae</taxon>
        <taxon>Amphisphaeriales</taxon>
        <taxon>Apiosporaceae</taxon>
        <taxon>Apiospora</taxon>
    </lineage>
</organism>
<proteinExistence type="predicted"/>
<evidence type="ECO:0000313" key="2">
    <source>
        <dbReference type="EMBL" id="KAK8855051.1"/>
    </source>
</evidence>
<dbReference type="InterPro" id="IPR052895">
    <property type="entry name" value="HetReg/Transcr_Mod"/>
</dbReference>
<reference evidence="2 3" key="1">
    <citation type="journal article" date="2024" name="IMA Fungus">
        <title>Apiospora arundinis, a panoply of carbohydrate-active enzymes and secondary metabolites.</title>
        <authorList>
            <person name="Sorensen T."/>
            <person name="Petersen C."/>
            <person name="Muurmann A.T."/>
            <person name="Christiansen J.V."/>
            <person name="Brundto M.L."/>
            <person name="Overgaard C.K."/>
            <person name="Boysen A.T."/>
            <person name="Wollenberg R.D."/>
            <person name="Larsen T.O."/>
            <person name="Sorensen J.L."/>
            <person name="Nielsen K.L."/>
            <person name="Sondergaard T.E."/>
        </authorList>
    </citation>
    <scope>NUCLEOTIDE SEQUENCE [LARGE SCALE GENOMIC DNA]</scope>
    <source>
        <strain evidence="2 3">AAU 773</strain>
    </source>
</reference>
<dbReference type="InterPro" id="IPR010730">
    <property type="entry name" value="HET"/>
</dbReference>
<evidence type="ECO:0000313" key="3">
    <source>
        <dbReference type="Proteomes" id="UP001390339"/>
    </source>
</evidence>
<accession>A0ABR2HYD0</accession>
<dbReference type="EMBL" id="JAPCWZ010000007">
    <property type="protein sequence ID" value="KAK8855051.1"/>
    <property type="molecule type" value="Genomic_DNA"/>
</dbReference>
<dbReference type="Proteomes" id="UP001390339">
    <property type="component" value="Unassembled WGS sequence"/>
</dbReference>
<protein>
    <submittedName>
        <fullName evidence="2">Heterokaryon incompatibility protein-domain-containing protein</fullName>
    </submittedName>
</protein>
<keyword evidence="3" id="KW-1185">Reference proteome</keyword>
<sequence>MAESPYQPLNHETREIRLFDLFPGKEGDPLTGRLRVVSLDRKPRYDALSYLWGSPEPRSVISLEGGYPLSASPNLCLALSDLRCKRRLRTLWIDALCINQQDDEEKSQQVLLMSQVYSEAKVTRAWLNHEVDPTSPALRALSRLIEMKHVKKGGMTANAYSRRDIILSYLGMAQRVESHDWGFWTPVTEILCNEYWSRVWIQQELLVSREVRFHIRQTEIPGKHIFRLHDILTVNWMDEIRMGFGHPYHKLRLGYTTYYGREKYQVIEARRKDSRRPLINLISYALDMEASNPLDVVYGCLALANQLEIRTLRVDYSLTLAQAYANVIRSHILHWKTLDFLLFNVLYPLEEHPTWLPTREQRPRFLISMDFRSPELDWLTTSSLVSDDGLRLLGVRAYPLDTIAHVSSVTDPPSASVSDILKAIIDCYVKIHPHAKGGEVWSSDSLIGVLKWKSPLVRSVPPFDGVDDILRDIVEFTKTSPQQTDFGFSATCNLLMQIPPAFGRSRYTTVRNLAKYLLRFVPVATEAGRLGFVGWTNPERKAHPGDKVWLVAGCSQPVILREQSPGGGQFSVIGPALFTEFMDIENTRVPNWFGDRISNGEALEDFTQRVTLI</sequence>
<gene>
    <name evidence="2" type="ORF">PGQ11_010963</name>
</gene>
<dbReference type="PANTHER" id="PTHR24148">
    <property type="entry name" value="ANKYRIN REPEAT DOMAIN-CONTAINING PROTEIN 39 HOMOLOG-RELATED"/>
    <property type="match status" value="1"/>
</dbReference>
<dbReference type="PANTHER" id="PTHR24148:SF64">
    <property type="entry name" value="HETEROKARYON INCOMPATIBILITY DOMAIN-CONTAINING PROTEIN"/>
    <property type="match status" value="1"/>
</dbReference>
<name>A0ABR2HYD0_9PEZI</name>
<feature type="domain" description="Heterokaryon incompatibility" evidence="1">
    <location>
        <begin position="45"/>
        <end position="204"/>
    </location>
</feature>